<sequence length="364" mass="40350">MRAFFTHLRNIDRGIVTTAGLLSIFGLSSLYSSSIGLENFGNFQKQAIFLIIGIFLMLGISYVDWRLLRNDPYFLFILWIIGVFALAGLFVLAPEIRGVKGWYKIGGISIDPIEYMKIVLLVLMAKYFSLRHIEMYRIRHILLSGVYFGIPILLIFLQPNLGSAALLSILWVVLLVISGIKPRHFLVLLIMGGLLFSFGWGVLLQDYQKDRIISFLEPELDPLGIGWSQVQSRIAIGNGGVFGQGFGQGTQTQYGFLSEPQTDFIFAAIAEEFGLLGVILLLVLFLTLLYKMFKIGLNATSNFPRLFVAGFTILFILQLFVNVGMNLGLLPIIGLPLPLVSYGGSSLLALYAGLGVLLSIKVHS</sequence>
<evidence type="ECO:0000313" key="7">
    <source>
        <dbReference type="EMBL" id="OHA66083.1"/>
    </source>
</evidence>
<dbReference type="GO" id="GO:0015648">
    <property type="term" value="F:lipid-linked peptidoglycan transporter activity"/>
    <property type="evidence" value="ECO:0007669"/>
    <property type="project" value="TreeGrafter"/>
</dbReference>
<evidence type="ECO:0000256" key="3">
    <source>
        <dbReference type="ARBA" id="ARBA00022960"/>
    </source>
</evidence>
<keyword evidence="3" id="KW-0133">Cell shape</keyword>
<reference evidence="7 8" key="1">
    <citation type="journal article" date="2016" name="Nat. Commun.">
        <title>Thousands of microbial genomes shed light on interconnected biogeochemical processes in an aquifer system.</title>
        <authorList>
            <person name="Anantharaman K."/>
            <person name="Brown C.T."/>
            <person name="Hug L.A."/>
            <person name="Sharon I."/>
            <person name="Castelle C.J."/>
            <person name="Probst A.J."/>
            <person name="Thomas B.C."/>
            <person name="Singh A."/>
            <person name="Wilkins M.J."/>
            <person name="Karaoz U."/>
            <person name="Brodie E.L."/>
            <person name="Williams K.H."/>
            <person name="Hubbard S.S."/>
            <person name="Banfield J.F."/>
        </authorList>
    </citation>
    <scope>NUCLEOTIDE SEQUENCE [LARGE SCALE GENOMIC DNA]</scope>
</reference>
<organism evidence="7 8">
    <name type="scientific">Candidatus Wildermuthbacteria bacterium RIFCSPHIGHO2_01_FULL_49_22b</name>
    <dbReference type="NCBI Taxonomy" id="1802448"/>
    <lineage>
        <taxon>Bacteria</taxon>
        <taxon>Candidatus Wildermuthiibacteriota</taxon>
    </lineage>
</organism>
<dbReference type="PROSITE" id="PS00428">
    <property type="entry name" value="FTSW_RODA_SPOVE"/>
    <property type="match status" value="1"/>
</dbReference>
<dbReference type="AlphaFoldDB" id="A0A1G2QZZ4"/>
<protein>
    <recommendedName>
        <fullName evidence="9">Rod shape-determining protein RodA</fullName>
    </recommendedName>
</protein>
<evidence type="ECO:0000256" key="6">
    <source>
        <dbReference type="SAM" id="Phobius"/>
    </source>
</evidence>
<dbReference type="InterPro" id="IPR018365">
    <property type="entry name" value="Cell_cycle_FtsW-rel_CS"/>
</dbReference>
<dbReference type="GO" id="GO:0005886">
    <property type="term" value="C:plasma membrane"/>
    <property type="evidence" value="ECO:0007669"/>
    <property type="project" value="TreeGrafter"/>
</dbReference>
<dbReference type="InterPro" id="IPR001182">
    <property type="entry name" value="FtsW/RodA"/>
</dbReference>
<evidence type="ECO:0000256" key="5">
    <source>
        <dbReference type="ARBA" id="ARBA00023136"/>
    </source>
</evidence>
<dbReference type="GO" id="GO:0032153">
    <property type="term" value="C:cell division site"/>
    <property type="evidence" value="ECO:0007669"/>
    <property type="project" value="TreeGrafter"/>
</dbReference>
<feature type="transmembrane region" description="Helical" evidence="6">
    <location>
        <begin position="48"/>
        <end position="65"/>
    </location>
</feature>
<dbReference type="EMBL" id="MHTT01000007">
    <property type="protein sequence ID" value="OHA66083.1"/>
    <property type="molecule type" value="Genomic_DNA"/>
</dbReference>
<evidence type="ECO:0000256" key="2">
    <source>
        <dbReference type="ARBA" id="ARBA00022692"/>
    </source>
</evidence>
<comment type="caution">
    <text evidence="7">The sequence shown here is derived from an EMBL/GenBank/DDBJ whole genome shotgun (WGS) entry which is preliminary data.</text>
</comment>
<feature type="transmembrane region" description="Helical" evidence="6">
    <location>
        <begin position="185"/>
        <end position="203"/>
    </location>
</feature>
<evidence type="ECO:0000256" key="4">
    <source>
        <dbReference type="ARBA" id="ARBA00022989"/>
    </source>
</evidence>
<feature type="transmembrane region" description="Helical" evidence="6">
    <location>
        <begin position="163"/>
        <end position="180"/>
    </location>
</feature>
<gene>
    <name evidence="7" type="ORF">A2672_02385</name>
</gene>
<proteinExistence type="predicted"/>
<dbReference type="STRING" id="1802448.A2672_02385"/>
<dbReference type="Pfam" id="PF01098">
    <property type="entry name" value="FTSW_RODA_SPOVE"/>
    <property type="match status" value="1"/>
</dbReference>
<keyword evidence="2 6" id="KW-0812">Transmembrane</keyword>
<accession>A0A1G2QZZ4</accession>
<dbReference type="PANTHER" id="PTHR30474">
    <property type="entry name" value="CELL CYCLE PROTEIN"/>
    <property type="match status" value="1"/>
</dbReference>
<dbReference type="GO" id="GO:0051301">
    <property type="term" value="P:cell division"/>
    <property type="evidence" value="ECO:0007669"/>
    <property type="project" value="InterPro"/>
</dbReference>
<feature type="transmembrane region" description="Helical" evidence="6">
    <location>
        <begin position="72"/>
        <end position="93"/>
    </location>
</feature>
<evidence type="ECO:0000313" key="8">
    <source>
        <dbReference type="Proteomes" id="UP000178065"/>
    </source>
</evidence>
<dbReference type="GO" id="GO:0008360">
    <property type="term" value="P:regulation of cell shape"/>
    <property type="evidence" value="ECO:0007669"/>
    <property type="project" value="UniProtKB-KW"/>
</dbReference>
<keyword evidence="5 6" id="KW-0472">Membrane</keyword>
<feature type="transmembrane region" description="Helical" evidence="6">
    <location>
        <begin position="302"/>
        <end position="321"/>
    </location>
</feature>
<keyword evidence="4 6" id="KW-1133">Transmembrane helix</keyword>
<comment type="subcellular location">
    <subcellularLocation>
        <location evidence="1">Membrane</location>
        <topology evidence="1">Multi-pass membrane protein</topology>
    </subcellularLocation>
</comment>
<dbReference type="Proteomes" id="UP000178065">
    <property type="component" value="Unassembled WGS sequence"/>
</dbReference>
<feature type="transmembrane region" description="Helical" evidence="6">
    <location>
        <begin position="341"/>
        <end position="360"/>
    </location>
</feature>
<evidence type="ECO:0008006" key="9">
    <source>
        <dbReference type="Google" id="ProtNLM"/>
    </source>
</evidence>
<name>A0A1G2QZZ4_9BACT</name>
<evidence type="ECO:0000256" key="1">
    <source>
        <dbReference type="ARBA" id="ARBA00004141"/>
    </source>
</evidence>
<feature type="transmembrane region" description="Helical" evidence="6">
    <location>
        <begin position="264"/>
        <end position="290"/>
    </location>
</feature>
<feature type="transmembrane region" description="Helical" evidence="6">
    <location>
        <begin position="141"/>
        <end position="157"/>
    </location>
</feature>